<name>A0A3P9LT73_ORYLA</name>
<evidence type="ECO:0000313" key="3">
    <source>
        <dbReference type="Ensembl" id="ENSORLP00020023925.1"/>
    </source>
</evidence>
<dbReference type="AlphaFoldDB" id="A0A3P9LT73"/>
<dbReference type="Proteomes" id="UP000265180">
    <property type="component" value="Chromosome 15"/>
</dbReference>
<evidence type="ECO:0000256" key="1">
    <source>
        <dbReference type="SAM" id="MobiDB-lite"/>
    </source>
</evidence>
<reference evidence="3" key="3">
    <citation type="submission" date="2025-08" db="UniProtKB">
        <authorList>
            <consortium name="Ensembl"/>
        </authorList>
    </citation>
    <scope>IDENTIFICATION</scope>
    <source>
        <strain evidence="3">HNI</strain>
    </source>
</reference>
<dbReference type="PANTHER" id="PTHR15503">
    <property type="entry name" value="LDOC1 RELATED"/>
    <property type="match status" value="1"/>
</dbReference>
<reference evidence="3 4" key="2">
    <citation type="submission" date="2017-04" db="EMBL/GenBank/DDBJ databases">
        <title>CpG methylation of centromeres and impact of large insertions on vertebrate speciation.</title>
        <authorList>
            <person name="Ichikawa K."/>
            <person name="Yoshimura J."/>
            <person name="Morishita S."/>
        </authorList>
    </citation>
    <scope>NUCLEOTIDE SEQUENCE</scope>
    <source>
        <strain evidence="3 4">HNI</strain>
    </source>
</reference>
<organism evidence="3 4">
    <name type="scientific">Oryzias latipes</name>
    <name type="common">Japanese rice fish</name>
    <name type="synonym">Japanese killifish</name>
    <dbReference type="NCBI Taxonomy" id="8090"/>
    <lineage>
        <taxon>Eukaryota</taxon>
        <taxon>Metazoa</taxon>
        <taxon>Chordata</taxon>
        <taxon>Craniata</taxon>
        <taxon>Vertebrata</taxon>
        <taxon>Euteleostomi</taxon>
        <taxon>Actinopterygii</taxon>
        <taxon>Neopterygii</taxon>
        <taxon>Teleostei</taxon>
        <taxon>Neoteleostei</taxon>
        <taxon>Acanthomorphata</taxon>
        <taxon>Ovalentaria</taxon>
        <taxon>Atherinomorphae</taxon>
        <taxon>Beloniformes</taxon>
        <taxon>Adrianichthyidae</taxon>
        <taxon>Oryziinae</taxon>
        <taxon>Oryzias</taxon>
    </lineage>
</organism>
<feature type="domain" description="Retrotransposon gag" evidence="2">
    <location>
        <begin position="136"/>
        <end position="211"/>
    </location>
</feature>
<accession>A0A3P9LT73</accession>
<evidence type="ECO:0000313" key="4">
    <source>
        <dbReference type="Proteomes" id="UP000265180"/>
    </source>
</evidence>
<dbReference type="InterPro" id="IPR005162">
    <property type="entry name" value="Retrotrans_gag_dom"/>
</dbReference>
<proteinExistence type="predicted"/>
<protein>
    <recommendedName>
        <fullName evidence="2">Retrotransposon gag domain-containing protein</fullName>
    </recommendedName>
</protein>
<reference evidence="3" key="4">
    <citation type="submission" date="2025-09" db="UniProtKB">
        <authorList>
            <consortium name="Ensembl"/>
        </authorList>
    </citation>
    <scope>IDENTIFICATION</scope>
    <source>
        <strain evidence="3">HNI</strain>
    </source>
</reference>
<feature type="region of interest" description="Disordered" evidence="1">
    <location>
        <begin position="1"/>
        <end position="50"/>
    </location>
</feature>
<dbReference type="InterPro" id="IPR032567">
    <property type="entry name" value="RTL1-rel"/>
</dbReference>
<feature type="compositionally biased region" description="Low complexity" evidence="1">
    <location>
        <begin position="71"/>
        <end position="91"/>
    </location>
</feature>
<sequence>RPQPQTSTPPPPRSPGHPPAQTPGTSQDPPRETRSALQAAIRPAHGWSREEQGMNQTLSELTERHANPAIGASTPSSGNNAASASGPVNSPENFRLQPEPFLGNVEACGGFLLQCQLIFQQAPRHYHSDISKITLIINFLRKKALRWAQAFVSANRISHLRYEHFLNEFRLIFDQPRKREEATRKLLNLKQHNRTVSEHVIDFRILAVEAGWPDLPYPGHSASGSWAPVPG</sequence>
<dbReference type="Pfam" id="PF03732">
    <property type="entry name" value="Retrotrans_gag"/>
    <property type="match status" value="1"/>
</dbReference>
<feature type="compositionally biased region" description="Pro residues" evidence="1">
    <location>
        <begin position="1"/>
        <end position="21"/>
    </location>
</feature>
<reference key="1">
    <citation type="journal article" date="2007" name="Nature">
        <title>The medaka draft genome and insights into vertebrate genome evolution.</title>
        <authorList>
            <person name="Kasahara M."/>
            <person name="Naruse K."/>
            <person name="Sasaki S."/>
            <person name="Nakatani Y."/>
            <person name="Qu W."/>
            <person name="Ahsan B."/>
            <person name="Yamada T."/>
            <person name="Nagayasu Y."/>
            <person name="Doi K."/>
            <person name="Kasai Y."/>
            <person name="Jindo T."/>
            <person name="Kobayashi D."/>
            <person name="Shimada A."/>
            <person name="Toyoda A."/>
            <person name="Kuroki Y."/>
            <person name="Fujiyama A."/>
            <person name="Sasaki T."/>
            <person name="Shimizu A."/>
            <person name="Asakawa S."/>
            <person name="Shimizu N."/>
            <person name="Hashimoto S."/>
            <person name="Yang J."/>
            <person name="Lee Y."/>
            <person name="Matsushima K."/>
            <person name="Sugano S."/>
            <person name="Sakaizumi M."/>
            <person name="Narita T."/>
            <person name="Ohishi K."/>
            <person name="Haga S."/>
            <person name="Ohta F."/>
            <person name="Nomoto H."/>
            <person name="Nogata K."/>
            <person name="Morishita T."/>
            <person name="Endo T."/>
            <person name="Shin-I T."/>
            <person name="Takeda H."/>
            <person name="Morishita S."/>
            <person name="Kohara Y."/>
        </authorList>
    </citation>
    <scope>NUCLEOTIDE SEQUENCE [LARGE SCALE GENOMIC DNA]</scope>
    <source>
        <strain>Hd-rR</strain>
    </source>
</reference>
<feature type="region of interest" description="Disordered" evidence="1">
    <location>
        <begin position="68"/>
        <end position="95"/>
    </location>
</feature>
<evidence type="ECO:0000259" key="2">
    <source>
        <dbReference type="Pfam" id="PF03732"/>
    </source>
</evidence>
<dbReference type="Ensembl" id="ENSORLT00020008268.1">
    <property type="protein sequence ID" value="ENSORLP00020023925.1"/>
    <property type="gene ID" value="ENSORLG00020005041.1"/>
</dbReference>
<dbReference type="PANTHER" id="PTHR15503:SF36">
    <property type="entry name" value="RETROTRANSPOSON GAG-LIKE PROTEIN 5"/>
    <property type="match status" value="1"/>
</dbReference>